<sequence length="127" mass="13700">MTGDGGPGWRPRALRDGQEPDPRFTLANERTFLAWIRTSLGLTAGAVALEAFAGDEIPEIIRTPLACILLVLAAVLAIVAFRRWIRIEFAMRHKQPLPMPQASILLALGISIGAVVLIVAILSGTFT</sequence>
<feature type="transmembrane region" description="Helical" evidence="7">
    <location>
        <begin position="32"/>
        <end position="54"/>
    </location>
</feature>
<feature type="region of interest" description="Disordered" evidence="6">
    <location>
        <begin position="1"/>
        <end position="21"/>
    </location>
</feature>
<dbReference type="Pfam" id="PF02656">
    <property type="entry name" value="DUF202"/>
    <property type="match status" value="1"/>
</dbReference>
<dbReference type="RefSeq" id="WP_344991914.1">
    <property type="nucleotide sequence ID" value="NZ_BAABCD010000018.1"/>
</dbReference>
<evidence type="ECO:0000256" key="7">
    <source>
        <dbReference type="SAM" id="Phobius"/>
    </source>
</evidence>
<evidence type="ECO:0000256" key="5">
    <source>
        <dbReference type="ARBA" id="ARBA00023136"/>
    </source>
</evidence>
<evidence type="ECO:0000259" key="8">
    <source>
        <dbReference type="Pfam" id="PF02656"/>
    </source>
</evidence>
<dbReference type="PANTHER" id="PTHR34187">
    <property type="entry name" value="FGR18P"/>
    <property type="match status" value="1"/>
</dbReference>
<proteinExistence type="predicted"/>
<dbReference type="InterPro" id="IPR052053">
    <property type="entry name" value="IM_YidH-like"/>
</dbReference>
<dbReference type="EMBL" id="JBHSHP010000019">
    <property type="protein sequence ID" value="MFC4754647.1"/>
    <property type="molecule type" value="Genomic_DNA"/>
</dbReference>
<accession>A0ABV9PNE8</accession>
<evidence type="ECO:0000256" key="1">
    <source>
        <dbReference type="ARBA" id="ARBA00004651"/>
    </source>
</evidence>
<keyword evidence="5 7" id="KW-0472">Membrane</keyword>
<feature type="transmembrane region" description="Helical" evidence="7">
    <location>
        <begin position="60"/>
        <end position="81"/>
    </location>
</feature>
<comment type="subcellular location">
    <subcellularLocation>
        <location evidence="1">Cell membrane</location>
        <topology evidence="1">Multi-pass membrane protein</topology>
    </subcellularLocation>
</comment>
<feature type="transmembrane region" description="Helical" evidence="7">
    <location>
        <begin position="102"/>
        <end position="126"/>
    </location>
</feature>
<gene>
    <name evidence="9" type="ORF">ACFO7U_07625</name>
</gene>
<comment type="caution">
    <text evidence="9">The sequence shown here is derived from an EMBL/GenBank/DDBJ whole genome shotgun (WGS) entry which is preliminary data.</text>
</comment>
<evidence type="ECO:0000256" key="4">
    <source>
        <dbReference type="ARBA" id="ARBA00022989"/>
    </source>
</evidence>
<dbReference type="InterPro" id="IPR003807">
    <property type="entry name" value="DUF202"/>
</dbReference>
<keyword evidence="10" id="KW-1185">Reference proteome</keyword>
<evidence type="ECO:0000256" key="3">
    <source>
        <dbReference type="ARBA" id="ARBA00022692"/>
    </source>
</evidence>
<evidence type="ECO:0000256" key="6">
    <source>
        <dbReference type="SAM" id="MobiDB-lite"/>
    </source>
</evidence>
<organism evidence="9 10">
    <name type="scientific">Dietzia aurantiaca</name>
    <dbReference type="NCBI Taxonomy" id="983873"/>
    <lineage>
        <taxon>Bacteria</taxon>
        <taxon>Bacillati</taxon>
        <taxon>Actinomycetota</taxon>
        <taxon>Actinomycetes</taxon>
        <taxon>Mycobacteriales</taxon>
        <taxon>Dietziaceae</taxon>
        <taxon>Dietzia</taxon>
    </lineage>
</organism>
<evidence type="ECO:0000313" key="9">
    <source>
        <dbReference type="EMBL" id="MFC4754647.1"/>
    </source>
</evidence>
<keyword evidence="3 7" id="KW-0812">Transmembrane</keyword>
<keyword evidence="4 7" id="KW-1133">Transmembrane helix</keyword>
<feature type="domain" description="DUF202" evidence="8">
    <location>
        <begin position="23"/>
        <end position="87"/>
    </location>
</feature>
<name>A0ABV9PNE8_9ACTN</name>
<protein>
    <submittedName>
        <fullName evidence="9">YidH family protein</fullName>
    </submittedName>
</protein>
<evidence type="ECO:0000313" key="10">
    <source>
        <dbReference type="Proteomes" id="UP001595836"/>
    </source>
</evidence>
<reference evidence="10" key="1">
    <citation type="journal article" date="2019" name="Int. J. Syst. Evol. Microbiol.">
        <title>The Global Catalogue of Microorganisms (GCM) 10K type strain sequencing project: providing services to taxonomists for standard genome sequencing and annotation.</title>
        <authorList>
            <consortium name="The Broad Institute Genomics Platform"/>
            <consortium name="The Broad Institute Genome Sequencing Center for Infectious Disease"/>
            <person name="Wu L."/>
            <person name="Ma J."/>
        </authorList>
    </citation>
    <scope>NUCLEOTIDE SEQUENCE [LARGE SCALE GENOMIC DNA]</scope>
    <source>
        <strain evidence="10">JCM 11882</strain>
    </source>
</reference>
<keyword evidence="2" id="KW-1003">Cell membrane</keyword>
<dbReference type="Proteomes" id="UP001595836">
    <property type="component" value="Unassembled WGS sequence"/>
</dbReference>
<dbReference type="PANTHER" id="PTHR34187:SF2">
    <property type="entry name" value="DUF202 DOMAIN-CONTAINING PROTEIN"/>
    <property type="match status" value="1"/>
</dbReference>
<evidence type="ECO:0000256" key="2">
    <source>
        <dbReference type="ARBA" id="ARBA00022475"/>
    </source>
</evidence>